<evidence type="ECO:0000256" key="2">
    <source>
        <dbReference type="ARBA" id="ARBA00023125"/>
    </source>
</evidence>
<comment type="caution">
    <text evidence="5">The sequence shown here is derived from an EMBL/GenBank/DDBJ whole genome shotgun (WGS) entry which is preliminary data.</text>
</comment>
<evidence type="ECO:0000259" key="4">
    <source>
        <dbReference type="PROSITE" id="PS50932"/>
    </source>
</evidence>
<dbReference type="Gene3D" id="3.40.50.2300">
    <property type="match status" value="2"/>
</dbReference>
<evidence type="ECO:0000313" key="5">
    <source>
        <dbReference type="EMBL" id="PRY83146.1"/>
    </source>
</evidence>
<dbReference type="RefSeq" id="WP_106192039.1">
    <property type="nucleotide sequence ID" value="NZ_PVTO01000006.1"/>
</dbReference>
<dbReference type="PRINTS" id="PR00036">
    <property type="entry name" value="HTHLACI"/>
</dbReference>
<dbReference type="Pfam" id="PF00356">
    <property type="entry name" value="LacI"/>
    <property type="match status" value="1"/>
</dbReference>
<dbReference type="SMART" id="SM00354">
    <property type="entry name" value="HTH_LACI"/>
    <property type="match status" value="1"/>
</dbReference>
<dbReference type="Pfam" id="PF13377">
    <property type="entry name" value="Peripla_BP_3"/>
    <property type="match status" value="1"/>
</dbReference>
<dbReference type="CDD" id="cd01392">
    <property type="entry name" value="HTH_LacI"/>
    <property type="match status" value="1"/>
</dbReference>
<dbReference type="Gene3D" id="1.10.260.40">
    <property type="entry name" value="lambda repressor-like DNA-binding domains"/>
    <property type="match status" value="1"/>
</dbReference>
<dbReference type="InterPro" id="IPR000843">
    <property type="entry name" value="HTH_LacI"/>
</dbReference>
<dbReference type="PROSITE" id="PS50932">
    <property type="entry name" value="HTH_LACI_2"/>
    <property type="match status" value="1"/>
</dbReference>
<keyword evidence="2 5" id="KW-0238">DNA-binding</keyword>
<dbReference type="OrthoDB" id="9796186at2"/>
<dbReference type="PANTHER" id="PTHR30146:SF154">
    <property type="entry name" value="TRANSCRIPTION REGULATOR, MEMBER OF GALR FAMILY"/>
    <property type="match status" value="1"/>
</dbReference>
<dbReference type="PANTHER" id="PTHR30146">
    <property type="entry name" value="LACI-RELATED TRANSCRIPTIONAL REPRESSOR"/>
    <property type="match status" value="1"/>
</dbReference>
<dbReference type="GO" id="GO:0003700">
    <property type="term" value="F:DNA-binding transcription factor activity"/>
    <property type="evidence" value="ECO:0007669"/>
    <property type="project" value="TreeGrafter"/>
</dbReference>
<name>A0A2T0W939_9LACT</name>
<dbReference type="Proteomes" id="UP000238205">
    <property type="component" value="Unassembled WGS sequence"/>
</dbReference>
<accession>A0A2T0W939</accession>
<dbReference type="SUPFAM" id="SSF47413">
    <property type="entry name" value="lambda repressor-like DNA-binding domains"/>
    <property type="match status" value="1"/>
</dbReference>
<dbReference type="SUPFAM" id="SSF53822">
    <property type="entry name" value="Periplasmic binding protein-like I"/>
    <property type="match status" value="1"/>
</dbReference>
<dbReference type="AlphaFoldDB" id="A0A2T0W939"/>
<keyword evidence="6" id="KW-1185">Reference proteome</keyword>
<reference evidence="5 6" key="1">
    <citation type="submission" date="2018-03" db="EMBL/GenBank/DDBJ databases">
        <title>Genomic Encyclopedia of Archaeal and Bacterial Type Strains, Phase II (KMG-II): from individual species to whole genera.</title>
        <authorList>
            <person name="Goeker M."/>
        </authorList>
    </citation>
    <scope>NUCLEOTIDE SEQUENCE [LARGE SCALE GENOMIC DNA]</scope>
    <source>
        <strain evidence="5 6">DSM 13175</strain>
    </source>
</reference>
<evidence type="ECO:0000256" key="1">
    <source>
        <dbReference type="ARBA" id="ARBA00023015"/>
    </source>
</evidence>
<gene>
    <name evidence="5" type="ORF">CLV38_10651</name>
</gene>
<dbReference type="PROSITE" id="PS00356">
    <property type="entry name" value="HTH_LACI_1"/>
    <property type="match status" value="1"/>
</dbReference>
<keyword evidence="1" id="KW-0805">Transcription regulation</keyword>
<dbReference type="InterPro" id="IPR028082">
    <property type="entry name" value="Peripla_BP_I"/>
</dbReference>
<dbReference type="InterPro" id="IPR010982">
    <property type="entry name" value="Lambda_DNA-bd_dom_sf"/>
</dbReference>
<sequence length="325" mass="36816">MVTLSDVAKKANVSKMTVSRVINHPEKVTDELKLLVYEAMQELNYRPNAAAKALANNRTQIIKLLILEEMDTTEPYYMFLLTGIANELDKHAYSLQLLTHRNIQIGESDGYIVCGMREKDKELVETLTKPTVIFGQNSFGIDFVDSNNESSMERATEYAIENGYEKIVYIGIDVDEPFAHSREKGYAKVMDKHGFETCVYRLENRSRYSAAFIKENWEQFPKNTLFLCASDRLGLGVIREIKERGYDIPNDYGVIGHDGVFLDQIAYPHLTTLKQSIAEMGAACARMVLNKVKENGEPQGNLLFETELKLGGTTRNNDSTETIEK</sequence>
<evidence type="ECO:0000256" key="3">
    <source>
        <dbReference type="ARBA" id="ARBA00023163"/>
    </source>
</evidence>
<evidence type="ECO:0000313" key="6">
    <source>
        <dbReference type="Proteomes" id="UP000238205"/>
    </source>
</evidence>
<proteinExistence type="predicted"/>
<protein>
    <submittedName>
        <fullName evidence="5">DNA-binding LacI/PurR family transcriptional regulator</fullName>
    </submittedName>
</protein>
<dbReference type="InterPro" id="IPR046335">
    <property type="entry name" value="LacI/GalR-like_sensor"/>
</dbReference>
<organism evidence="5 6">
    <name type="scientific">Alkalibacterium olivapovliticus</name>
    <dbReference type="NCBI Taxonomy" id="99907"/>
    <lineage>
        <taxon>Bacteria</taxon>
        <taxon>Bacillati</taxon>
        <taxon>Bacillota</taxon>
        <taxon>Bacilli</taxon>
        <taxon>Lactobacillales</taxon>
        <taxon>Carnobacteriaceae</taxon>
        <taxon>Alkalibacterium</taxon>
    </lineage>
</organism>
<feature type="domain" description="HTH lacI-type" evidence="4">
    <location>
        <begin position="2"/>
        <end position="56"/>
    </location>
</feature>
<dbReference type="GO" id="GO:0000976">
    <property type="term" value="F:transcription cis-regulatory region binding"/>
    <property type="evidence" value="ECO:0007669"/>
    <property type="project" value="TreeGrafter"/>
</dbReference>
<keyword evidence="3" id="KW-0804">Transcription</keyword>
<dbReference type="EMBL" id="PVTO01000006">
    <property type="protein sequence ID" value="PRY83146.1"/>
    <property type="molecule type" value="Genomic_DNA"/>
</dbReference>